<accession>A0A518GG97</accession>
<dbReference type="Proteomes" id="UP000318017">
    <property type="component" value="Chromosome"/>
</dbReference>
<keyword evidence="3" id="KW-1185">Reference proteome</keyword>
<gene>
    <name evidence="2" type="ORF">Q31a_59920</name>
</gene>
<protein>
    <submittedName>
        <fullName evidence="2">Uncharacterized protein</fullName>
    </submittedName>
</protein>
<keyword evidence="1" id="KW-1133">Transmembrane helix</keyword>
<keyword evidence="1" id="KW-0472">Membrane</keyword>
<feature type="transmembrane region" description="Helical" evidence="1">
    <location>
        <begin position="150"/>
        <end position="171"/>
    </location>
</feature>
<dbReference type="AlphaFoldDB" id="A0A518GG97"/>
<reference evidence="2 3" key="1">
    <citation type="submission" date="2019-02" db="EMBL/GenBank/DDBJ databases">
        <title>Deep-cultivation of Planctomycetes and their phenomic and genomic characterization uncovers novel biology.</title>
        <authorList>
            <person name="Wiegand S."/>
            <person name="Jogler M."/>
            <person name="Boedeker C."/>
            <person name="Pinto D."/>
            <person name="Vollmers J."/>
            <person name="Rivas-Marin E."/>
            <person name="Kohn T."/>
            <person name="Peeters S.H."/>
            <person name="Heuer A."/>
            <person name="Rast P."/>
            <person name="Oberbeckmann S."/>
            <person name="Bunk B."/>
            <person name="Jeske O."/>
            <person name="Meyerdierks A."/>
            <person name="Storesund J.E."/>
            <person name="Kallscheuer N."/>
            <person name="Luecker S."/>
            <person name="Lage O.M."/>
            <person name="Pohl T."/>
            <person name="Merkel B.J."/>
            <person name="Hornburger P."/>
            <person name="Mueller R.-W."/>
            <person name="Bruemmer F."/>
            <person name="Labrenz M."/>
            <person name="Spormann A.M."/>
            <person name="Op den Camp H."/>
            <person name="Overmann J."/>
            <person name="Amann R."/>
            <person name="Jetten M.S.M."/>
            <person name="Mascher T."/>
            <person name="Medema M.H."/>
            <person name="Devos D.P."/>
            <person name="Kaster A.-K."/>
            <person name="Ovreas L."/>
            <person name="Rohde M."/>
            <person name="Galperin M.Y."/>
            <person name="Jogler C."/>
        </authorList>
    </citation>
    <scope>NUCLEOTIDE SEQUENCE [LARGE SCALE GENOMIC DNA]</scope>
    <source>
        <strain evidence="2 3">Q31a</strain>
    </source>
</reference>
<sequence length="348" mass="39043">MAKWVRLWGKKRGTRMSGWWVVGSVSEAAFFGALFLLGIVTLTIVVTWQVFWPDSTILPIGFGFWLMVIASSSFIVIGLTAFILQISQTLASPEMRSALVDRAKRDHKRRAEGLVDDVDLANLPCLANLTDSPGVRLAYRLAIQRGETTPLILSALFATAWNAMLAVLTVLSIQHHLSSRPDWFLTVLLLPFGAVSFYSIRWFFKLFRRQSGIGPTAVEISDLPLLPGEAYQVYLCQYGRCTFNELRLSLVAFEETTYQQGTDVRTERVEINRIAATIDSFSGEPPYGAEPEKPLEMACHIRLPRDIMHSFQGQHNAVTWKIVVEGNAIKWPSFCRSFPVVVYPRGVG</sequence>
<keyword evidence="1" id="KW-0812">Transmembrane</keyword>
<evidence type="ECO:0000313" key="2">
    <source>
        <dbReference type="EMBL" id="QDV27600.1"/>
    </source>
</evidence>
<feature type="transmembrane region" description="Helical" evidence="1">
    <location>
        <begin position="183"/>
        <end position="204"/>
    </location>
</feature>
<evidence type="ECO:0000256" key="1">
    <source>
        <dbReference type="SAM" id="Phobius"/>
    </source>
</evidence>
<dbReference type="EMBL" id="CP036298">
    <property type="protein sequence ID" value="QDV27600.1"/>
    <property type="molecule type" value="Genomic_DNA"/>
</dbReference>
<evidence type="ECO:0000313" key="3">
    <source>
        <dbReference type="Proteomes" id="UP000318017"/>
    </source>
</evidence>
<feature type="transmembrane region" description="Helical" evidence="1">
    <location>
        <begin position="62"/>
        <end position="86"/>
    </location>
</feature>
<feature type="transmembrane region" description="Helical" evidence="1">
    <location>
        <begin position="20"/>
        <end position="50"/>
    </location>
</feature>
<proteinExistence type="predicted"/>
<name>A0A518GG97_9BACT</name>
<organism evidence="2 3">
    <name type="scientific">Aureliella helgolandensis</name>
    <dbReference type="NCBI Taxonomy" id="2527968"/>
    <lineage>
        <taxon>Bacteria</taxon>
        <taxon>Pseudomonadati</taxon>
        <taxon>Planctomycetota</taxon>
        <taxon>Planctomycetia</taxon>
        <taxon>Pirellulales</taxon>
        <taxon>Pirellulaceae</taxon>
        <taxon>Aureliella</taxon>
    </lineage>
</organism>
<dbReference type="KEGG" id="ahel:Q31a_59920"/>